<dbReference type="EMBL" id="HF935225">
    <property type="protein sequence ID" value="CCX04997.1"/>
    <property type="molecule type" value="Genomic_DNA"/>
</dbReference>
<reference evidence="1 2" key="1">
    <citation type="journal article" date="2013" name="PLoS Genet.">
        <title>The genome and development-dependent transcriptomes of Pyronema confluens: a window into fungal evolution.</title>
        <authorList>
            <person name="Traeger S."/>
            <person name="Altegoer F."/>
            <person name="Freitag M."/>
            <person name="Gabaldon T."/>
            <person name="Kempken F."/>
            <person name="Kumar A."/>
            <person name="Marcet-Houben M."/>
            <person name="Poggeler S."/>
            <person name="Stajich J.E."/>
            <person name="Nowrousian M."/>
        </authorList>
    </citation>
    <scope>NUCLEOTIDE SEQUENCE [LARGE SCALE GENOMIC DNA]</scope>
    <source>
        <strain evidence="2">CBS 100304</strain>
        <tissue evidence="1">Vegetative mycelium</tissue>
    </source>
</reference>
<gene>
    <name evidence="1" type="ORF">PCON_04267</name>
</gene>
<dbReference type="AlphaFoldDB" id="U4KV20"/>
<dbReference type="Proteomes" id="UP000018144">
    <property type="component" value="Unassembled WGS sequence"/>
</dbReference>
<name>U4KV20_PYROM</name>
<proteinExistence type="predicted"/>
<protein>
    <submittedName>
        <fullName evidence="1">Uncharacterized protein</fullName>
    </submittedName>
</protein>
<organism evidence="1 2">
    <name type="scientific">Pyronema omphalodes (strain CBS 100304)</name>
    <name type="common">Pyronema confluens</name>
    <dbReference type="NCBI Taxonomy" id="1076935"/>
    <lineage>
        <taxon>Eukaryota</taxon>
        <taxon>Fungi</taxon>
        <taxon>Dikarya</taxon>
        <taxon>Ascomycota</taxon>
        <taxon>Pezizomycotina</taxon>
        <taxon>Pezizomycetes</taxon>
        <taxon>Pezizales</taxon>
        <taxon>Pyronemataceae</taxon>
        <taxon>Pyronema</taxon>
    </lineage>
</organism>
<evidence type="ECO:0000313" key="2">
    <source>
        <dbReference type="Proteomes" id="UP000018144"/>
    </source>
</evidence>
<keyword evidence="2" id="KW-1185">Reference proteome</keyword>
<sequence length="24" mass="2690">MLKYNISSGTFVGIIYRGECNNLP</sequence>
<evidence type="ECO:0000313" key="1">
    <source>
        <dbReference type="EMBL" id="CCX04997.1"/>
    </source>
</evidence>
<accession>U4KV20</accession>